<organism evidence="2">
    <name type="scientific">Strongyloides stercoralis</name>
    <name type="common">Threadworm</name>
    <dbReference type="NCBI Taxonomy" id="6248"/>
    <lineage>
        <taxon>Eukaryota</taxon>
        <taxon>Metazoa</taxon>
        <taxon>Ecdysozoa</taxon>
        <taxon>Nematoda</taxon>
        <taxon>Chromadorea</taxon>
        <taxon>Rhabditida</taxon>
        <taxon>Tylenchina</taxon>
        <taxon>Panagrolaimomorpha</taxon>
        <taxon>Strongyloidoidea</taxon>
        <taxon>Strongyloididae</taxon>
        <taxon>Strongyloides</taxon>
    </lineage>
</organism>
<accession>A0A0K0E745</accession>
<dbReference type="AlphaFoldDB" id="A0A0K0E745"/>
<reference evidence="2" key="1">
    <citation type="submission" date="2015-08" db="UniProtKB">
        <authorList>
            <consortium name="WormBaseParasite"/>
        </authorList>
    </citation>
    <scope>IDENTIFICATION</scope>
</reference>
<protein>
    <submittedName>
        <fullName evidence="3">Vta1/callose synthase N-terminal domain-containing protein</fullName>
    </submittedName>
</protein>
<keyword evidence="1" id="KW-1185">Reference proteome</keyword>
<name>A0A0K0E745_STRER</name>
<dbReference type="WBParaSite" id="TCONS_00015118.p1">
    <property type="protein sequence ID" value="TCONS_00015118.p1"/>
    <property type="gene ID" value="XLOC_010333"/>
</dbReference>
<evidence type="ECO:0000313" key="3">
    <source>
        <dbReference type="WBParaSite" id="TCONS_00015118.p1"/>
    </source>
</evidence>
<proteinExistence type="predicted"/>
<dbReference type="WBParaSite" id="SSTP_0000532100.1">
    <property type="protein sequence ID" value="SSTP_0000532100.1"/>
    <property type="gene ID" value="SSTP_0000532100"/>
</dbReference>
<evidence type="ECO:0000313" key="2">
    <source>
        <dbReference type="WBParaSite" id="SSTP_0000532100.1"/>
    </source>
</evidence>
<evidence type="ECO:0000313" key="1">
    <source>
        <dbReference type="Proteomes" id="UP000035681"/>
    </source>
</evidence>
<sequence>MDLQELFSKKLSNNESTYVKAHYIFFYCKEVSRDAIEQGNLSQAYFELNNSVNQFHEFMQAPDINSIERNQMRAWYMNLLFEKNELCLFAENKNINLFEQ</sequence>
<dbReference type="Proteomes" id="UP000035681">
    <property type="component" value="Unplaced"/>
</dbReference>